<sequence>MSFYSLRTLDGKASPLVGEMERNVFRTPLVQRYHYAAESMANIFSEQYRYSTWRKLWCWLAKGQQSLGLKITNEQIREMESNVQNIDFEKAAAEERKCRHDVLAHLNAFTAACPSANGVIHLGATSAFVTDNTDLIMIRDAFDILLPKLARCIDRLSSFAEKWKSQATLGLTHMQPAQLTTVGKRACMWIQDLLTDLIHIRRLRDGIKFRGIKGTTGTQASFLELFDGNHEKVNRLDKLVTEMAGFRSAYIICGQTYTRKLDVDCISALAGLGATVHKMCTDLRLLAHMKEMEEPFEKEYSSDSLVYKRNPTRSERCCSFARHLVSLVQNAYNTHSVQWFERTMDDSANRRICIPEAFLAADVLLSTLCSLTEGLVVYPRVIDRHIRQELPFMAQENIVMAAVRHGQDRRRCNEEFKRLKNEAAGVVKEQGSDSDLPSRLRHSQIFSSLRDQLDSLLDPSKYIGRAPQQVTTFLHQEVKPVLKSFEHNLHTSVDWHI</sequence>
<reference evidence="4 5" key="1">
    <citation type="submission" date="2020-08" db="EMBL/GenBank/DDBJ databases">
        <authorList>
            <person name="Hejnol A."/>
        </authorList>
    </citation>
    <scope>NUCLEOTIDE SEQUENCE [LARGE SCALE GENOMIC DNA]</scope>
</reference>
<dbReference type="SMART" id="SM00998">
    <property type="entry name" value="ADSL_C"/>
    <property type="match status" value="1"/>
</dbReference>
<dbReference type="EMBL" id="CAJFCJ010000021">
    <property type="protein sequence ID" value="CAD5124466.1"/>
    <property type="molecule type" value="Genomic_DNA"/>
</dbReference>
<accession>A0A7I8W853</accession>
<dbReference type="InterPro" id="IPR022761">
    <property type="entry name" value="Fumarate_lyase_N"/>
</dbReference>
<dbReference type="NCBIfam" id="TIGR00928">
    <property type="entry name" value="purB"/>
    <property type="match status" value="1"/>
</dbReference>
<dbReference type="Gene3D" id="1.20.200.10">
    <property type="entry name" value="Fumarase/aspartase (Central domain)"/>
    <property type="match status" value="1"/>
</dbReference>
<keyword evidence="1" id="KW-0456">Lyase</keyword>
<protein>
    <submittedName>
        <fullName evidence="4">DgyrCDS12748</fullName>
    </submittedName>
</protein>
<dbReference type="InterPro" id="IPR008948">
    <property type="entry name" value="L-Aspartase-like"/>
</dbReference>
<keyword evidence="5" id="KW-1185">Reference proteome</keyword>
<dbReference type="PRINTS" id="PR00149">
    <property type="entry name" value="FUMRATELYASE"/>
</dbReference>
<organism evidence="4 5">
    <name type="scientific">Dimorphilus gyrociliatus</name>
    <dbReference type="NCBI Taxonomy" id="2664684"/>
    <lineage>
        <taxon>Eukaryota</taxon>
        <taxon>Metazoa</taxon>
        <taxon>Spiralia</taxon>
        <taxon>Lophotrochozoa</taxon>
        <taxon>Annelida</taxon>
        <taxon>Polychaeta</taxon>
        <taxon>Polychaeta incertae sedis</taxon>
        <taxon>Dinophilidae</taxon>
        <taxon>Dimorphilus</taxon>
    </lineage>
</organism>
<evidence type="ECO:0000259" key="3">
    <source>
        <dbReference type="SMART" id="SM00998"/>
    </source>
</evidence>
<keyword evidence="2" id="KW-0175">Coiled coil</keyword>
<evidence type="ECO:0000313" key="5">
    <source>
        <dbReference type="Proteomes" id="UP000549394"/>
    </source>
</evidence>
<dbReference type="GO" id="GO:0006189">
    <property type="term" value="P:'de novo' IMP biosynthetic process"/>
    <property type="evidence" value="ECO:0007669"/>
    <property type="project" value="UniProtKB-UniPathway"/>
</dbReference>
<dbReference type="InterPro" id="IPR004769">
    <property type="entry name" value="Pur_lyase"/>
</dbReference>
<comment type="caution">
    <text evidence="4">The sequence shown here is derived from an EMBL/GenBank/DDBJ whole genome shotgun (WGS) entry which is preliminary data.</text>
</comment>
<dbReference type="PANTHER" id="PTHR43172">
    <property type="entry name" value="ADENYLOSUCCINATE LYASE"/>
    <property type="match status" value="1"/>
</dbReference>
<dbReference type="Gene3D" id="1.10.40.30">
    <property type="entry name" value="Fumarase/aspartase (C-terminal domain)"/>
    <property type="match status" value="1"/>
</dbReference>
<evidence type="ECO:0000256" key="2">
    <source>
        <dbReference type="SAM" id="Coils"/>
    </source>
</evidence>
<dbReference type="OrthoDB" id="406045at2759"/>
<dbReference type="Pfam" id="PF00206">
    <property type="entry name" value="Lyase_1"/>
    <property type="match status" value="1"/>
</dbReference>
<dbReference type="SUPFAM" id="SSF48557">
    <property type="entry name" value="L-aspartase-like"/>
    <property type="match status" value="1"/>
</dbReference>
<dbReference type="InterPro" id="IPR019468">
    <property type="entry name" value="AdenyloSucc_lyase_C"/>
</dbReference>
<feature type="domain" description="Adenylosuccinate lyase C-terminal" evidence="3">
    <location>
        <begin position="390"/>
        <end position="474"/>
    </location>
</feature>
<dbReference type="CDD" id="cd03302">
    <property type="entry name" value="Adenylsuccinate_lyase_2"/>
    <property type="match status" value="1"/>
</dbReference>
<dbReference type="GO" id="GO:0070626">
    <property type="term" value="F:(S)-2-(5-amino-1-(5-phospho-D-ribosyl)imidazole-4-carboxamido) succinate lyase (fumarate-forming) activity"/>
    <property type="evidence" value="ECO:0007669"/>
    <property type="project" value="TreeGrafter"/>
</dbReference>
<dbReference type="UniPathway" id="UPA00075">
    <property type="reaction ID" value="UER00336"/>
</dbReference>
<evidence type="ECO:0000256" key="1">
    <source>
        <dbReference type="ARBA" id="ARBA00023239"/>
    </source>
</evidence>
<dbReference type="AlphaFoldDB" id="A0A7I8W853"/>
<dbReference type="InterPro" id="IPR000362">
    <property type="entry name" value="Fumarate_lyase_fam"/>
</dbReference>
<dbReference type="UniPathway" id="UPA00074">
    <property type="reaction ID" value="UER00132"/>
</dbReference>
<proteinExistence type="predicted"/>
<dbReference type="Pfam" id="PF10397">
    <property type="entry name" value="ADSL_C"/>
    <property type="match status" value="1"/>
</dbReference>
<dbReference type="GO" id="GO:0005829">
    <property type="term" value="C:cytosol"/>
    <property type="evidence" value="ECO:0007669"/>
    <property type="project" value="TreeGrafter"/>
</dbReference>
<dbReference type="GO" id="GO:0044208">
    <property type="term" value="P:'de novo' AMP biosynthetic process"/>
    <property type="evidence" value="ECO:0007669"/>
    <property type="project" value="UniProtKB-UniPathway"/>
</dbReference>
<name>A0A7I8W853_9ANNE</name>
<dbReference type="Gene3D" id="1.10.275.60">
    <property type="match status" value="1"/>
</dbReference>
<dbReference type="Proteomes" id="UP000549394">
    <property type="component" value="Unassembled WGS sequence"/>
</dbReference>
<evidence type="ECO:0000313" key="4">
    <source>
        <dbReference type="EMBL" id="CAD5124466.1"/>
    </source>
</evidence>
<gene>
    <name evidence="4" type="ORF">DGYR_LOCUS12004</name>
</gene>
<feature type="coiled-coil region" evidence="2">
    <location>
        <begin position="69"/>
        <end position="96"/>
    </location>
</feature>
<dbReference type="PANTHER" id="PTHR43172:SF1">
    <property type="entry name" value="ADENYLOSUCCINATE LYASE"/>
    <property type="match status" value="1"/>
</dbReference>
<dbReference type="GO" id="GO:0004018">
    <property type="term" value="F:N6-(1,2-dicarboxyethyl)AMP AMP-lyase (fumarate-forming) activity"/>
    <property type="evidence" value="ECO:0007669"/>
    <property type="project" value="InterPro"/>
</dbReference>